<dbReference type="InterPro" id="IPR036388">
    <property type="entry name" value="WH-like_DNA-bd_sf"/>
</dbReference>
<protein>
    <submittedName>
        <fullName evidence="5">Transcriptional regulator</fullName>
    </submittedName>
</protein>
<keyword evidence="3" id="KW-0804">Transcription</keyword>
<keyword evidence="6" id="KW-1185">Reference proteome</keyword>
<dbReference type="CDD" id="cd00090">
    <property type="entry name" value="HTH_ARSR"/>
    <property type="match status" value="1"/>
</dbReference>
<organism evidence="5 6">
    <name type="scientific">Fructobacillus pseudoficulneus</name>
    <dbReference type="NCBI Taxonomy" id="220714"/>
    <lineage>
        <taxon>Bacteria</taxon>
        <taxon>Bacillati</taxon>
        <taxon>Bacillota</taxon>
        <taxon>Bacilli</taxon>
        <taxon>Lactobacillales</taxon>
        <taxon>Lactobacillaceae</taxon>
        <taxon>Fructobacillus</taxon>
    </lineage>
</organism>
<evidence type="ECO:0000313" key="5">
    <source>
        <dbReference type="EMBL" id="GAP03014.1"/>
    </source>
</evidence>
<reference evidence="5 6" key="1">
    <citation type="journal article" date="2015" name="BMC Genomics">
        <title>Comparative genomics of Fructobacillus spp. and Leuconostoc spp. reveals niche-specific evolution of Fructobacillus spp.</title>
        <authorList>
            <person name="Endo A."/>
            <person name="Tanizawa Y."/>
            <person name="Tanaka N."/>
            <person name="Maeno S."/>
            <person name="Kumar H."/>
            <person name="Shiwa Y."/>
            <person name="Okada S."/>
            <person name="Yoshikawa H."/>
            <person name="Dicks L."/>
            <person name="Nakagawa J."/>
            <person name="Arita M."/>
        </authorList>
    </citation>
    <scope>NUCLEOTIDE SEQUENCE [LARGE SCALE GENOMIC DNA]</scope>
    <source>
        <strain evidence="5 6">DSM 15468</strain>
    </source>
</reference>
<evidence type="ECO:0000256" key="2">
    <source>
        <dbReference type="ARBA" id="ARBA00023125"/>
    </source>
</evidence>
<dbReference type="PRINTS" id="PR00778">
    <property type="entry name" value="HTHARSR"/>
</dbReference>
<dbReference type="PANTHER" id="PTHR33154">
    <property type="entry name" value="TRANSCRIPTIONAL REGULATOR, ARSR FAMILY"/>
    <property type="match status" value="1"/>
</dbReference>
<dbReference type="STRING" id="220714.SAMN05660469_0941"/>
<feature type="domain" description="HTH arsR-type" evidence="4">
    <location>
        <begin position="2"/>
        <end position="94"/>
    </location>
</feature>
<dbReference type="InterPro" id="IPR001845">
    <property type="entry name" value="HTH_ArsR_DNA-bd_dom"/>
</dbReference>
<dbReference type="RefSeq" id="WP_074717777.1">
    <property type="nucleotide sequence ID" value="NZ_DF968066.1"/>
</dbReference>
<keyword evidence="2" id="KW-0238">DNA-binding</keyword>
<name>A0A3F3GW18_9LACO</name>
<dbReference type="SUPFAM" id="SSF46785">
    <property type="entry name" value="Winged helix' DNA-binding domain"/>
    <property type="match status" value="1"/>
</dbReference>
<dbReference type="GO" id="GO:0003700">
    <property type="term" value="F:DNA-binding transcription factor activity"/>
    <property type="evidence" value="ECO:0007669"/>
    <property type="project" value="InterPro"/>
</dbReference>
<dbReference type="EMBL" id="DF968066">
    <property type="protein sequence ID" value="GAP03014.1"/>
    <property type="molecule type" value="Genomic_DNA"/>
</dbReference>
<dbReference type="Gene3D" id="1.10.10.10">
    <property type="entry name" value="Winged helix-like DNA-binding domain superfamily/Winged helix DNA-binding domain"/>
    <property type="match status" value="1"/>
</dbReference>
<evidence type="ECO:0000259" key="4">
    <source>
        <dbReference type="PROSITE" id="PS50987"/>
    </source>
</evidence>
<evidence type="ECO:0000256" key="1">
    <source>
        <dbReference type="ARBA" id="ARBA00023015"/>
    </source>
</evidence>
<dbReference type="InterPro" id="IPR036390">
    <property type="entry name" value="WH_DNA-bd_sf"/>
</dbReference>
<dbReference type="PROSITE" id="PS50987">
    <property type="entry name" value="HTH_ARSR_2"/>
    <property type="match status" value="1"/>
</dbReference>
<dbReference type="InterPro" id="IPR011991">
    <property type="entry name" value="ArsR-like_HTH"/>
</dbReference>
<keyword evidence="1" id="KW-0805">Transcription regulation</keyword>
<evidence type="ECO:0000313" key="6">
    <source>
        <dbReference type="Proteomes" id="UP000061227"/>
    </source>
</evidence>
<dbReference type="SMART" id="SM00418">
    <property type="entry name" value="HTH_ARSR"/>
    <property type="match status" value="1"/>
</dbReference>
<dbReference type="Proteomes" id="UP000061227">
    <property type="component" value="Unassembled WGS sequence"/>
</dbReference>
<dbReference type="InterPro" id="IPR051081">
    <property type="entry name" value="HTH_MetalResp_TranReg"/>
</dbReference>
<dbReference type="PANTHER" id="PTHR33154:SF25">
    <property type="entry name" value="LMO0101 PROTEIN"/>
    <property type="match status" value="1"/>
</dbReference>
<gene>
    <name evidence="5" type="ORF">FPFC_040040</name>
</gene>
<dbReference type="AlphaFoldDB" id="A0A3F3GW18"/>
<evidence type="ECO:0000256" key="3">
    <source>
        <dbReference type="ARBA" id="ARBA00023163"/>
    </source>
</evidence>
<accession>A0A3F3GW18</accession>
<proteinExistence type="predicted"/>
<sequence length="94" mass="10973">MTIEIEDQNRAEIFQTLSDPNRLKIIRILYHSSRELTCGEVGEKLSISKSTVSYHFKELRSVQLTKTRREAQSKYLSLNMDTFNKYLPGFLDSL</sequence>
<dbReference type="Pfam" id="PF12840">
    <property type="entry name" value="HTH_20"/>
    <property type="match status" value="1"/>
</dbReference>
<dbReference type="GO" id="GO:0003677">
    <property type="term" value="F:DNA binding"/>
    <property type="evidence" value="ECO:0007669"/>
    <property type="project" value="UniProtKB-KW"/>
</dbReference>
<dbReference type="NCBIfam" id="NF033788">
    <property type="entry name" value="HTH_metalloreg"/>
    <property type="match status" value="1"/>
</dbReference>
<dbReference type="OrthoDB" id="9794330at2"/>